<feature type="transmembrane region" description="Helical" evidence="9">
    <location>
        <begin position="12"/>
        <end position="35"/>
    </location>
</feature>
<feature type="transmembrane region" description="Helical" evidence="9">
    <location>
        <begin position="125"/>
        <end position="152"/>
    </location>
</feature>
<comment type="subcellular location">
    <subcellularLocation>
        <location evidence="1">Endoplasmic reticulum membrane</location>
        <topology evidence="1">Multi-pass membrane protein</topology>
    </subcellularLocation>
</comment>
<evidence type="ECO:0000256" key="7">
    <source>
        <dbReference type="ARBA" id="ARBA00022989"/>
    </source>
</evidence>
<reference evidence="10 11" key="1">
    <citation type="submission" date="2020-08" db="EMBL/GenBank/DDBJ databases">
        <title>Genomic Encyclopedia of Type Strains, Phase IV (KMG-IV): sequencing the most valuable type-strain genomes for metagenomic binning, comparative biology and taxonomic classification.</title>
        <authorList>
            <person name="Goeker M."/>
        </authorList>
    </citation>
    <scope>NUCLEOTIDE SEQUENCE [LARGE SCALE GENOMIC DNA]</scope>
    <source>
        <strain evidence="10 11">DSM 24163</strain>
    </source>
</reference>
<evidence type="ECO:0000256" key="8">
    <source>
        <dbReference type="ARBA" id="ARBA00023136"/>
    </source>
</evidence>
<evidence type="ECO:0000256" key="9">
    <source>
        <dbReference type="SAM" id="Phobius"/>
    </source>
</evidence>
<keyword evidence="5 9" id="KW-0812">Transmembrane</keyword>
<evidence type="ECO:0000256" key="4">
    <source>
        <dbReference type="ARBA" id="ARBA00022679"/>
    </source>
</evidence>
<evidence type="ECO:0000256" key="3">
    <source>
        <dbReference type="ARBA" id="ARBA00022676"/>
    </source>
</evidence>
<name>A0A7W8D888_9GAMM</name>
<sequence length="422" mass="46974">MASAPFASRRSRVQLGVLCMALVWIAMWFVGWTTIPHSDEWLHYYQSLYFSRGNFEVYVGTLTNIPTYHVWLALLMKVFGFEALGAARVVNSLYGLGALGALYAIRRTLHQADALRSTAQLMFLPPLFVFFFIAYTDVLALALILAALLACLRGRHGWAALALLLATAVRQPSVLWAVCFALVAAWPVLQRAYAAAPWRVATLAPHAKDTLRIVWPYIGTVVAFFVYWAWNGSISFSNAQAEEAHPDLKFDVGNPYFLLFLAGCLLPLQTWAGLRRFAVAARRRPWLWLVPVAVFALYATAFEVAHPYNTFAGDYFLHNMFLQRLAVDRVLWGVVGLGATLAACGLGCTRFALPQGWLVLPFGVLFVAASWLIEPRYAIVPLALLLALRGSESDRGEAITLALWAVAAVYVAWGVFEFRFFP</sequence>
<dbReference type="EMBL" id="JACHHP010000008">
    <property type="protein sequence ID" value="MBB5209749.1"/>
    <property type="molecule type" value="Genomic_DNA"/>
</dbReference>
<evidence type="ECO:0000256" key="2">
    <source>
        <dbReference type="ARBA" id="ARBA00004922"/>
    </source>
</evidence>
<feature type="transmembrane region" description="Helical" evidence="9">
    <location>
        <begin position="173"/>
        <end position="193"/>
    </location>
</feature>
<keyword evidence="4" id="KW-0808">Transferase</keyword>
<dbReference type="PANTHER" id="PTHR12989">
    <property type="entry name" value="ALPHA-1,2-GLUCOSYLTRANSFERASE ALG10"/>
    <property type="match status" value="1"/>
</dbReference>
<evidence type="ECO:0000256" key="6">
    <source>
        <dbReference type="ARBA" id="ARBA00022824"/>
    </source>
</evidence>
<dbReference type="InterPro" id="IPR016900">
    <property type="entry name" value="Alg10"/>
</dbReference>
<keyword evidence="8 9" id="KW-0472">Membrane</keyword>
<organism evidence="10 11">
    <name type="scientific">Chiayiivirga flava</name>
    <dbReference type="NCBI Taxonomy" id="659595"/>
    <lineage>
        <taxon>Bacteria</taxon>
        <taxon>Pseudomonadati</taxon>
        <taxon>Pseudomonadota</taxon>
        <taxon>Gammaproteobacteria</taxon>
        <taxon>Lysobacterales</taxon>
        <taxon>Lysobacteraceae</taxon>
        <taxon>Chiayiivirga</taxon>
    </lineage>
</organism>
<evidence type="ECO:0008006" key="12">
    <source>
        <dbReference type="Google" id="ProtNLM"/>
    </source>
</evidence>
<feature type="transmembrane region" description="Helical" evidence="9">
    <location>
        <begin position="359"/>
        <end position="386"/>
    </location>
</feature>
<feature type="transmembrane region" description="Helical" evidence="9">
    <location>
        <begin position="286"/>
        <end position="309"/>
    </location>
</feature>
<comment type="pathway">
    <text evidence="2">Protein modification; protein glycosylation.</text>
</comment>
<keyword evidence="3" id="KW-0328">Glycosyltransferase</keyword>
<proteinExistence type="predicted"/>
<feature type="transmembrane region" description="Helical" evidence="9">
    <location>
        <begin position="86"/>
        <end position="105"/>
    </location>
</feature>
<dbReference type="GO" id="GO:0106073">
    <property type="term" value="F:dolichyl pyrophosphate Glc2Man9GlcNAc2 alpha-1,2-glucosyltransferase activity"/>
    <property type="evidence" value="ECO:0007669"/>
    <property type="project" value="InterPro"/>
</dbReference>
<feature type="transmembrane region" description="Helical" evidence="9">
    <location>
        <begin position="256"/>
        <end position="274"/>
    </location>
</feature>
<evidence type="ECO:0000256" key="5">
    <source>
        <dbReference type="ARBA" id="ARBA00022692"/>
    </source>
</evidence>
<dbReference type="PANTHER" id="PTHR12989:SF10">
    <property type="entry name" value="DOL-P-GLC:GLC(2)MAN(9)GLCNAC(2)-PP-DOL ALPHA-1,2-GLUCOSYLTRANSFERASE-RELATED"/>
    <property type="match status" value="1"/>
</dbReference>
<evidence type="ECO:0000313" key="10">
    <source>
        <dbReference type="EMBL" id="MBB5209749.1"/>
    </source>
</evidence>
<evidence type="ECO:0000256" key="1">
    <source>
        <dbReference type="ARBA" id="ARBA00004477"/>
    </source>
</evidence>
<dbReference type="AlphaFoldDB" id="A0A7W8D888"/>
<protein>
    <recommendedName>
        <fullName evidence="12">Glycosyltransferase RgtA/B/C/D-like domain-containing protein</fullName>
    </recommendedName>
</protein>
<feature type="transmembrane region" description="Helical" evidence="9">
    <location>
        <begin position="330"/>
        <end position="353"/>
    </location>
</feature>
<keyword evidence="7 9" id="KW-1133">Transmembrane helix</keyword>
<keyword evidence="11" id="KW-1185">Reference proteome</keyword>
<feature type="transmembrane region" description="Helical" evidence="9">
    <location>
        <begin position="213"/>
        <end position="230"/>
    </location>
</feature>
<feature type="transmembrane region" description="Helical" evidence="9">
    <location>
        <begin position="398"/>
        <end position="416"/>
    </location>
</feature>
<keyword evidence="6" id="KW-0256">Endoplasmic reticulum</keyword>
<dbReference type="RefSeq" id="WP_183962366.1">
    <property type="nucleotide sequence ID" value="NZ_JACHHP010000008.1"/>
</dbReference>
<dbReference type="GO" id="GO:0006488">
    <property type="term" value="P:dolichol-linked oligosaccharide biosynthetic process"/>
    <property type="evidence" value="ECO:0007669"/>
    <property type="project" value="InterPro"/>
</dbReference>
<evidence type="ECO:0000313" key="11">
    <source>
        <dbReference type="Proteomes" id="UP000521199"/>
    </source>
</evidence>
<dbReference type="Proteomes" id="UP000521199">
    <property type="component" value="Unassembled WGS sequence"/>
</dbReference>
<accession>A0A7W8D888</accession>
<comment type="caution">
    <text evidence="10">The sequence shown here is derived from an EMBL/GenBank/DDBJ whole genome shotgun (WGS) entry which is preliminary data.</text>
</comment>
<dbReference type="Pfam" id="PF04922">
    <property type="entry name" value="DIE2_ALG10"/>
    <property type="match status" value="1"/>
</dbReference>
<gene>
    <name evidence="10" type="ORF">HNQ52_003322</name>
</gene>